<evidence type="ECO:0000256" key="3">
    <source>
        <dbReference type="ARBA" id="ARBA00022827"/>
    </source>
</evidence>
<feature type="region of interest" description="Disordered" evidence="6">
    <location>
        <begin position="431"/>
        <end position="450"/>
    </location>
</feature>
<protein>
    <recommendedName>
        <fullName evidence="7">FAD-binding domain-containing protein</fullName>
    </recommendedName>
</protein>
<dbReference type="Pfam" id="PF01494">
    <property type="entry name" value="FAD_binding_3"/>
    <property type="match status" value="1"/>
</dbReference>
<sequence length="476" mass="53148">MAVKELRPSGPDGIQQPNSSGITVIIIGLGYAGSVAAVECHRKGHKVIVFEQAPEIKALGDVIGITGNAAGIISKWGNGKVHARLEPFLCDYQRMNLYTHTGEYLTGHTMLGYSAGSGYAANRGDLQMIFYEHMKELGIDIRLGHRITDLFEDQNEAGVVVNGERIAADCVLACNGVHSNSRSFIIGRTDKPFATGYAVFRAWFDGKEARKDPKLAWAFEGKHDKMETYIGRDVHCIIGTGRHAQDIVWTCTHKDTWNIEESWSYPGKIADVLKVLDGWDQRIIDLVKWTPESQLVDYKLVWREPLPGWTSKHGRMILLGDSAHPFLPTSGQGAGQAVEDAGTIAICLELAGKDNVPLALKTCEKIRYARATLAQKIGIETRDAWHKFDVEEFKKNKQSIEMPRPDWLFGHDPQEYAYEEFETAANAVLTRGPYTPRNVPPPGETHRTGDFTGKKIKAWLKYDKSREEDVPFRAKL</sequence>
<dbReference type="InterPro" id="IPR050493">
    <property type="entry name" value="FAD-dep_Monooxygenase_BioMet"/>
</dbReference>
<proteinExistence type="inferred from homology"/>
<dbReference type="SUPFAM" id="SSF51905">
    <property type="entry name" value="FAD/NAD(P)-binding domain"/>
    <property type="match status" value="1"/>
</dbReference>
<comment type="similarity">
    <text evidence="1">Belongs to the paxM FAD-dependent monooxygenase family.</text>
</comment>
<keyword evidence="4" id="KW-0560">Oxidoreductase</keyword>
<dbReference type="GO" id="GO:0071949">
    <property type="term" value="F:FAD binding"/>
    <property type="evidence" value="ECO:0007669"/>
    <property type="project" value="InterPro"/>
</dbReference>
<evidence type="ECO:0000256" key="1">
    <source>
        <dbReference type="ARBA" id="ARBA00007992"/>
    </source>
</evidence>
<dbReference type="OrthoDB" id="16820at2759"/>
<dbReference type="RefSeq" id="XP_013317231.1">
    <property type="nucleotide sequence ID" value="XM_013461777.1"/>
</dbReference>
<dbReference type="SUPFAM" id="SSF54373">
    <property type="entry name" value="FAD-linked reductases, C-terminal domain"/>
    <property type="match status" value="1"/>
</dbReference>
<dbReference type="Proteomes" id="UP000054342">
    <property type="component" value="Unassembled WGS sequence"/>
</dbReference>
<keyword evidence="2" id="KW-0285">Flavoprotein</keyword>
<dbReference type="HOGENOM" id="CLU_009665_19_1_1"/>
<dbReference type="STRING" id="348802.A0A0D2D2L9"/>
<dbReference type="PANTHER" id="PTHR13789">
    <property type="entry name" value="MONOOXYGENASE"/>
    <property type="match status" value="1"/>
</dbReference>
<evidence type="ECO:0000259" key="7">
    <source>
        <dbReference type="Pfam" id="PF01494"/>
    </source>
</evidence>
<reference evidence="8 9" key="1">
    <citation type="submission" date="2015-01" db="EMBL/GenBank/DDBJ databases">
        <title>The Genome Sequence of Exophiala xenobiotica CBS118157.</title>
        <authorList>
            <consortium name="The Broad Institute Genomics Platform"/>
            <person name="Cuomo C."/>
            <person name="de Hoog S."/>
            <person name="Gorbushina A."/>
            <person name="Stielow B."/>
            <person name="Teixiera M."/>
            <person name="Abouelleil A."/>
            <person name="Chapman S.B."/>
            <person name="Priest M."/>
            <person name="Young S.K."/>
            <person name="Wortman J."/>
            <person name="Nusbaum C."/>
            <person name="Birren B."/>
        </authorList>
    </citation>
    <scope>NUCLEOTIDE SEQUENCE [LARGE SCALE GENOMIC DNA]</scope>
    <source>
        <strain evidence="8 9">CBS 118157</strain>
    </source>
</reference>
<keyword evidence="3" id="KW-0274">FAD</keyword>
<evidence type="ECO:0000256" key="4">
    <source>
        <dbReference type="ARBA" id="ARBA00023002"/>
    </source>
</evidence>
<dbReference type="EMBL" id="KN847319">
    <property type="protein sequence ID" value="KIW56647.1"/>
    <property type="molecule type" value="Genomic_DNA"/>
</dbReference>
<dbReference type="Gene3D" id="3.50.50.60">
    <property type="entry name" value="FAD/NAD(P)-binding domain"/>
    <property type="match status" value="1"/>
</dbReference>
<dbReference type="InterPro" id="IPR002938">
    <property type="entry name" value="FAD-bd"/>
</dbReference>
<dbReference type="PANTHER" id="PTHR13789:SF236">
    <property type="entry name" value="MONOOXYGENASE, PUTATIVE (AFU_ORTHOLOGUE AFUA_6G12060)-RELATED"/>
    <property type="match status" value="1"/>
</dbReference>
<keyword evidence="5" id="KW-0503">Monooxygenase</keyword>
<dbReference type="AlphaFoldDB" id="A0A0D2D2L9"/>
<dbReference type="InterPro" id="IPR036188">
    <property type="entry name" value="FAD/NAD-bd_sf"/>
</dbReference>
<evidence type="ECO:0000256" key="2">
    <source>
        <dbReference type="ARBA" id="ARBA00022630"/>
    </source>
</evidence>
<dbReference type="GO" id="GO:0004497">
    <property type="term" value="F:monooxygenase activity"/>
    <property type="evidence" value="ECO:0007669"/>
    <property type="project" value="UniProtKB-KW"/>
</dbReference>
<dbReference type="GeneID" id="25327195"/>
<keyword evidence="9" id="KW-1185">Reference proteome</keyword>
<evidence type="ECO:0000256" key="6">
    <source>
        <dbReference type="SAM" id="MobiDB-lite"/>
    </source>
</evidence>
<name>A0A0D2D2L9_9EURO</name>
<accession>A0A0D2D2L9</accession>
<evidence type="ECO:0000313" key="9">
    <source>
        <dbReference type="Proteomes" id="UP000054342"/>
    </source>
</evidence>
<dbReference type="PRINTS" id="PR00420">
    <property type="entry name" value="RNGMNOXGNASE"/>
</dbReference>
<evidence type="ECO:0000313" key="8">
    <source>
        <dbReference type="EMBL" id="KIW56647.1"/>
    </source>
</evidence>
<gene>
    <name evidence="8" type="ORF">PV05_05287</name>
</gene>
<evidence type="ECO:0000256" key="5">
    <source>
        <dbReference type="ARBA" id="ARBA00023033"/>
    </source>
</evidence>
<organism evidence="8 9">
    <name type="scientific">Exophiala xenobiotica</name>
    <dbReference type="NCBI Taxonomy" id="348802"/>
    <lineage>
        <taxon>Eukaryota</taxon>
        <taxon>Fungi</taxon>
        <taxon>Dikarya</taxon>
        <taxon>Ascomycota</taxon>
        <taxon>Pezizomycotina</taxon>
        <taxon>Eurotiomycetes</taxon>
        <taxon>Chaetothyriomycetidae</taxon>
        <taxon>Chaetothyriales</taxon>
        <taxon>Herpotrichiellaceae</taxon>
        <taxon>Exophiala</taxon>
    </lineage>
</organism>
<feature type="domain" description="FAD-binding" evidence="7">
    <location>
        <begin position="23"/>
        <end position="371"/>
    </location>
</feature>